<reference evidence="1" key="1">
    <citation type="submission" date="2024-06" db="EMBL/GenBank/DDBJ databases">
        <title>Genomic Encyclopedia of Type Strains, Phase IV (KMG-IV): sequencing the most valuable type-strain genomes for metagenomic binning, comparative biology and taxonomic classification.</title>
        <authorList>
            <person name="Goeker M."/>
        </authorList>
    </citation>
    <scope>NUCLEOTIDE SEQUENCE</scope>
    <source>
        <strain evidence="1">SJCon</strain>
    </source>
</reference>
<evidence type="ECO:0000313" key="2">
    <source>
        <dbReference type="Proteomes" id="UP001549207"/>
    </source>
</evidence>
<protein>
    <submittedName>
        <fullName evidence="1">Small multidrug resistance pump</fullName>
    </submittedName>
</protein>
<organism evidence="1 2">
    <name type="scientific">Arthrobacter nitrophenolicus</name>
    <dbReference type="NCBI Taxonomy" id="683150"/>
    <lineage>
        <taxon>Bacteria</taxon>
        <taxon>Bacillati</taxon>
        <taxon>Actinomycetota</taxon>
        <taxon>Actinomycetes</taxon>
        <taxon>Micrococcales</taxon>
        <taxon>Micrococcaceae</taxon>
        <taxon>Arthrobacter</taxon>
    </lineage>
</organism>
<accession>A0ACC6TJY2</accession>
<comment type="caution">
    <text evidence="1">The sequence shown here is derived from an EMBL/GenBank/DDBJ whole genome shotgun (WGS) entry which is preliminary data.</text>
</comment>
<keyword evidence="2" id="KW-1185">Reference proteome</keyword>
<sequence length="109" mass="11301">MTWFFLGLAILTEVAATMSLRASEGLKKKAWLVPIVSGYVAAFGFLSLALDHGMPLGVGYGIWVACGVALTAVASRVLFKEPLTPTMAVGILLISAGVLVVEIGAGQAH</sequence>
<gene>
    <name evidence="1" type="ORF">ABIC98_003684</name>
</gene>
<evidence type="ECO:0000313" key="1">
    <source>
        <dbReference type="EMBL" id="MET3774014.1"/>
    </source>
</evidence>
<proteinExistence type="predicted"/>
<name>A0ACC6TJY2_9MICC</name>
<dbReference type="EMBL" id="JBEPNJ010000020">
    <property type="protein sequence ID" value="MET3774014.1"/>
    <property type="molecule type" value="Genomic_DNA"/>
</dbReference>
<dbReference type="Proteomes" id="UP001549207">
    <property type="component" value="Unassembled WGS sequence"/>
</dbReference>